<feature type="chain" id="PRO_5045097924" evidence="1">
    <location>
        <begin position="21"/>
        <end position="97"/>
    </location>
</feature>
<evidence type="ECO:0000313" key="2">
    <source>
        <dbReference type="EMBL" id="MDV3457329.1"/>
    </source>
</evidence>
<keyword evidence="3" id="KW-1185">Reference proteome</keyword>
<evidence type="ECO:0000256" key="1">
    <source>
        <dbReference type="SAM" id="SignalP"/>
    </source>
</evidence>
<name>A0ABU3Y7I3_9SPHN</name>
<accession>A0ABU3Y7I3</accession>
<keyword evidence="1" id="KW-0732">Signal</keyword>
<gene>
    <name evidence="2" type="ORF">RZN05_10075</name>
</gene>
<feature type="signal peptide" evidence="1">
    <location>
        <begin position="1"/>
        <end position="20"/>
    </location>
</feature>
<comment type="caution">
    <text evidence="2">The sequence shown here is derived from an EMBL/GenBank/DDBJ whole genome shotgun (WGS) entry which is preliminary data.</text>
</comment>
<protein>
    <submittedName>
        <fullName evidence="2">Uncharacterized protein</fullName>
    </submittedName>
</protein>
<dbReference type="RefSeq" id="WP_317226484.1">
    <property type="nucleotide sequence ID" value="NZ_JAWJEJ010000001.1"/>
</dbReference>
<reference evidence="2 3" key="1">
    <citation type="submission" date="2023-10" db="EMBL/GenBank/DDBJ databases">
        <title>Sphingomonas sp. HF-S4 16S ribosomal RNA gene Genome sequencing and assembly.</title>
        <authorList>
            <person name="Lee H."/>
        </authorList>
    </citation>
    <scope>NUCLEOTIDE SEQUENCE [LARGE SCALE GENOMIC DNA]</scope>
    <source>
        <strain evidence="2 3">HF-S4</strain>
    </source>
</reference>
<proteinExistence type="predicted"/>
<dbReference type="EMBL" id="JAWJEJ010000001">
    <property type="protein sequence ID" value="MDV3457329.1"/>
    <property type="molecule type" value="Genomic_DNA"/>
</dbReference>
<evidence type="ECO:0000313" key="3">
    <source>
        <dbReference type="Proteomes" id="UP001273531"/>
    </source>
</evidence>
<sequence length="97" mass="9545">MSRAIPAFSLHLSCAVAALAAVALAPPAQGRMLLVPLAGQDADSVAVWATQAGARIVGRGPLGSLAVDGLRGDLLGPALRNATLVVAAPPAACGGRR</sequence>
<dbReference type="Proteomes" id="UP001273531">
    <property type="component" value="Unassembled WGS sequence"/>
</dbReference>
<organism evidence="2 3">
    <name type="scientific">Sphingomonas agrestis</name>
    <dbReference type="NCBI Taxonomy" id="3080540"/>
    <lineage>
        <taxon>Bacteria</taxon>
        <taxon>Pseudomonadati</taxon>
        <taxon>Pseudomonadota</taxon>
        <taxon>Alphaproteobacteria</taxon>
        <taxon>Sphingomonadales</taxon>
        <taxon>Sphingomonadaceae</taxon>
        <taxon>Sphingomonas</taxon>
    </lineage>
</organism>